<keyword evidence="3" id="KW-1185">Reference proteome</keyword>
<dbReference type="EMBL" id="BAAARI010000014">
    <property type="protein sequence ID" value="GAA2582840.1"/>
    <property type="molecule type" value="Genomic_DNA"/>
</dbReference>
<evidence type="ECO:0000313" key="2">
    <source>
        <dbReference type="EMBL" id="GAA2582840.1"/>
    </source>
</evidence>
<gene>
    <name evidence="2" type="ORF">GCM10009862_22540</name>
</gene>
<dbReference type="CDD" id="cd00761">
    <property type="entry name" value="Glyco_tranf_GTA_type"/>
    <property type="match status" value="1"/>
</dbReference>
<name>A0ABN3PJY8_9MICO</name>
<dbReference type="SUPFAM" id="SSF53448">
    <property type="entry name" value="Nucleotide-diphospho-sugar transferases"/>
    <property type="match status" value="1"/>
</dbReference>
<organism evidence="2 3">
    <name type="scientific">Microbacterium binotii</name>
    <dbReference type="NCBI Taxonomy" id="462710"/>
    <lineage>
        <taxon>Bacteria</taxon>
        <taxon>Bacillati</taxon>
        <taxon>Actinomycetota</taxon>
        <taxon>Actinomycetes</taxon>
        <taxon>Micrococcales</taxon>
        <taxon>Microbacteriaceae</taxon>
        <taxon>Microbacterium</taxon>
    </lineage>
</organism>
<dbReference type="PANTHER" id="PTHR22916">
    <property type="entry name" value="GLYCOSYLTRANSFERASE"/>
    <property type="match status" value="1"/>
</dbReference>
<dbReference type="InterPro" id="IPR029044">
    <property type="entry name" value="Nucleotide-diphossugar_trans"/>
</dbReference>
<dbReference type="RefSeq" id="WP_344229546.1">
    <property type="nucleotide sequence ID" value="NZ_BAAARI010000014.1"/>
</dbReference>
<accession>A0ABN3PJY8</accession>
<reference evidence="2 3" key="1">
    <citation type="journal article" date="2019" name="Int. J. Syst. Evol. Microbiol.">
        <title>The Global Catalogue of Microorganisms (GCM) 10K type strain sequencing project: providing services to taxonomists for standard genome sequencing and annotation.</title>
        <authorList>
            <consortium name="The Broad Institute Genomics Platform"/>
            <consortium name="The Broad Institute Genome Sequencing Center for Infectious Disease"/>
            <person name="Wu L."/>
            <person name="Ma J."/>
        </authorList>
    </citation>
    <scope>NUCLEOTIDE SEQUENCE [LARGE SCALE GENOMIC DNA]</scope>
    <source>
        <strain evidence="2 3">JCM 16365</strain>
    </source>
</reference>
<dbReference type="PANTHER" id="PTHR22916:SF3">
    <property type="entry name" value="UDP-GLCNAC:BETAGAL BETA-1,3-N-ACETYLGLUCOSAMINYLTRANSFERASE-LIKE PROTEIN 1"/>
    <property type="match status" value="1"/>
</dbReference>
<dbReference type="Gene3D" id="3.90.550.10">
    <property type="entry name" value="Spore Coat Polysaccharide Biosynthesis Protein SpsA, Chain A"/>
    <property type="match status" value="1"/>
</dbReference>
<feature type="domain" description="Glycosyltransferase 2-like" evidence="1">
    <location>
        <begin position="5"/>
        <end position="133"/>
    </location>
</feature>
<comment type="caution">
    <text evidence="2">The sequence shown here is derived from an EMBL/GenBank/DDBJ whole genome shotgun (WGS) entry which is preliminary data.</text>
</comment>
<dbReference type="InterPro" id="IPR001173">
    <property type="entry name" value="Glyco_trans_2-like"/>
</dbReference>
<protein>
    <recommendedName>
        <fullName evidence="1">Glycosyltransferase 2-like domain-containing protein</fullName>
    </recommendedName>
</protein>
<sequence length="336" mass="37247">MIDVSVIVPVHNGAAFLDETERQLTALLEASSLTVEIIAIDDHSTDTSLEIISAWPRRMPAVRILHAEERGVARARNQAVASARGDYVWFTDADDAWSPFVVDALFAAATHSGADLVVANATKVLANGDLALIEDAPEEESYDARETFRRVLEGRVQGHLWNKLFSRELLGRDPFPTTRAHSDLGGVLGVIPRVTRTVALPESLYEYVIRPGSILNTSSYRWQDLHDCLAIAVDVSQRLGQPMVRKLARFAGQNVAIPVANECLRRREWMDPKTVAEAMRQSRKLITIPVIAAFVRARKLSLAGRLVLLRFAPSVYAYLYRRASRASSIATDLPSH</sequence>
<evidence type="ECO:0000259" key="1">
    <source>
        <dbReference type="Pfam" id="PF00535"/>
    </source>
</evidence>
<dbReference type="Pfam" id="PF00535">
    <property type="entry name" value="Glycos_transf_2"/>
    <property type="match status" value="1"/>
</dbReference>
<dbReference type="Proteomes" id="UP001500274">
    <property type="component" value="Unassembled WGS sequence"/>
</dbReference>
<evidence type="ECO:0000313" key="3">
    <source>
        <dbReference type="Proteomes" id="UP001500274"/>
    </source>
</evidence>
<proteinExistence type="predicted"/>